<dbReference type="AlphaFoldDB" id="A0A7X2NQD3"/>
<dbReference type="EMBL" id="VUMN01000002">
    <property type="protein sequence ID" value="MSS57640.1"/>
    <property type="molecule type" value="Genomic_DNA"/>
</dbReference>
<evidence type="ECO:0000313" key="3">
    <source>
        <dbReference type="Proteomes" id="UP000461880"/>
    </source>
</evidence>
<organism evidence="2 3">
    <name type="scientific">Stecheria intestinalis</name>
    <dbReference type="NCBI Taxonomy" id="2606630"/>
    <lineage>
        <taxon>Bacteria</taxon>
        <taxon>Bacillati</taxon>
        <taxon>Bacillota</taxon>
        <taxon>Erysipelotrichia</taxon>
        <taxon>Erysipelotrichales</taxon>
        <taxon>Erysipelotrichaceae</taxon>
        <taxon>Stecheria</taxon>
    </lineage>
</organism>
<reference evidence="2 3" key="1">
    <citation type="submission" date="2019-08" db="EMBL/GenBank/DDBJ databases">
        <title>In-depth cultivation of the pig gut microbiome towards novel bacterial diversity and tailored functional studies.</title>
        <authorList>
            <person name="Wylensek D."/>
            <person name="Hitch T.C.A."/>
            <person name="Clavel T."/>
        </authorList>
    </citation>
    <scope>NUCLEOTIDE SEQUENCE [LARGE SCALE GENOMIC DNA]</scope>
    <source>
        <strain evidence="2 3">Oil+RF-744-GAM-WT-6</strain>
    </source>
</reference>
<sequence length="69" mass="8268">MQRTLVRSSHLLSVGYDKPKMILEIEFVDHHIYQFAGVPELIYLNLMRSNSKGKYFNTFIRKYPHIRIL</sequence>
<keyword evidence="3" id="KW-1185">Reference proteome</keyword>
<feature type="domain" description="KTSC" evidence="1">
    <location>
        <begin position="8"/>
        <end position="62"/>
    </location>
</feature>
<gene>
    <name evidence="2" type="ORF">FYJ51_01780</name>
</gene>
<dbReference type="InterPro" id="IPR025309">
    <property type="entry name" value="KTSC_dom"/>
</dbReference>
<dbReference type="Proteomes" id="UP000461880">
    <property type="component" value="Unassembled WGS sequence"/>
</dbReference>
<evidence type="ECO:0000259" key="1">
    <source>
        <dbReference type="Pfam" id="PF13619"/>
    </source>
</evidence>
<proteinExistence type="predicted"/>
<protein>
    <submittedName>
        <fullName evidence="2">KTSC domain-containing protein</fullName>
    </submittedName>
</protein>
<dbReference type="Pfam" id="PF13619">
    <property type="entry name" value="KTSC"/>
    <property type="match status" value="1"/>
</dbReference>
<name>A0A7X2NQD3_9FIRM</name>
<dbReference type="RefSeq" id="WP_154502525.1">
    <property type="nucleotide sequence ID" value="NZ_JAQXPC010000097.1"/>
</dbReference>
<accession>A0A7X2NQD3</accession>
<comment type="caution">
    <text evidence="2">The sequence shown here is derived from an EMBL/GenBank/DDBJ whole genome shotgun (WGS) entry which is preliminary data.</text>
</comment>
<evidence type="ECO:0000313" key="2">
    <source>
        <dbReference type="EMBL" id="MSS57640.1"/>
    </source>
</evidence>